<gene>
    <name evidence="2" type="ORF">PEVE_00002635</name>
</gene>
<sequence>MAMLVAQFALGIPITFGLVYVLIPLYGKASQTYRAIIAGTLLLATAILKVVVRLEAQRIDFLHPGDSHVLLNVLFSAPSIVFRVMQADLFEIKLFTLLSFAHGAINLLERLTILIRDFVWYFIYKKLKTDERETILKANQFCSPRSMRFVADMSIQMILGESTSLIAAVGFFQIYKFIYSGQKALSVITEFFVRLLFLKRSRLIESPYSWSTKTVHCPLVFNFFLRRLEEKNT</sequence>
<keyword evidence="1" id="KW-0472">Membrane</keyword>
<evidence type="ECO:0000313" key="2">
    <source>
        <dbReference type="EMBL" id="CAH3157771.1"/>
    </source>
</evidence>
<dbReference type="Proteomes" id="UP001159427">
    <property type="component" value="Unassembled WGS sequence"/>
</dbReference>
<evidence type="ECO:0000256" key="1">
    <source>
        <dbReference type="SAM" id="Phobius"/>
    </source>
</evidence>
<dbReference type="EMBL" id="CALNXI010001155">
    <property type="protein sequence ID" value="CAH3157771.1"/>
    <property type="molecule type" value="Genomic_DNA"/>
</dbReference>
<reference evidence="2 3" key="1">
    <citation type="submission" date="2022-05" db="EMBL/GenBank/DDBJ databases">
        <authorList>
            <consortium name="Genoscope - CEA"/>
            <person name="William W."/>
        </authorList>
    </citation>
    <scope>NUCLEOTIDE SEQUENCE [LARGE SCALE GENOMIC DNA]</scope>
</reference>
<name>A0ABN8Q8Z5_9CNID</name>
<organism evidence="2 3">
    <name type="scientific">Porites evermanni</name>
    <dbReference type="NCBI Taxonomy" id="104178"/>
    <lineage>
        <taxon>Eukaryota</taxon>
        <taxon>Metazoa</taxon>
        <taxon>Cnidaria</taxon>
        <taxon>Anthozoa</taxon>
        <taxon>Hexacorallia</taxon>
        <taxon>Scleractinia</taxon>
        <taxon>Fungiina</taxon>
        <taxon>Poritidae</taxon>
        <taxon>Porites</taxon>
    </lineage>
</organism>
<proteinExistence type="predicted"/>
<keyword evidence="3" id="KW-1185">Reference proteome</keyword>
<comment type="caution">
    <text evidence="2">The sequence shown here is derived from an EMBL/GenBank/DDBJ whole genome shotgun (WGS) entry which is preliminary data.</text>
</comment>
<evidence type="ECO:0000313" key="3">
    <source>
        <dbReference type="Proteomes" id="UP001159427"/>
    </source>
</evidence>
<keyword evidence="1" id="KW-1133">Transmembrane helix</keyword>
<keyword evidence="1" id="KW-0812">Transmembrane</keyword>
<accession>A0ABN8Q8Z5</accession>
<feature type="transmembrane region" description="Helical" evidence="1">
    <location>
        <begin position="33"/>
        <end position="52"/>
    </location>
</feature>
<protein>
    <submittedName>
        <fullName evidence="2">Uncharacterized protein</fullName>
    </submittedName>
</protein>